<comment type="caution">
    <text evidence="1">The sequence shown here is derived from an EMBL/GenBank/DDBJ whole genome shotgun (WGS) entry which is preliminary data.</text>
</comment>
<dbReference type="Proteomes" id="UP000050525">
    <property type="component" value="Unassembled WGS sequence"/>
</dbReference>
<accession>A0A151M6R0</accession>
<gene>
    <name evidence="1" type="ORF">Y1Q_0010761</name>
</gene>
<keyword evidence="2" id="KW-1185">Reference proteome</keyword>
<organism evidence="1 2">
    <name type="scientific">Alligator mississippiensis</name>
    <name type="common">American alligator</name>
    <dbReference type="NCBI Taxonomy" id="8496"/>
    <lineage>
        <taxon>Eukaryota</taxon>
        <taxon>Metazoa</taxon>
        <taxon>Chordata</taxon>
        <taxon>Craniata</taxon>
        <taxon>Vertebrata</taxon>
        <taxon>Euteleostomi</taxon>
        <taxon>Archelosauria</taxon>
        <taxon>Archosauria</taxon>
        <taxon>Crocodylia</taxon>
        <taxon>Alligatoridae</taxon>
        <taxon>Alligatorinae</taxon>
        <taxon>Alligator</taxon>
    </lineage>
</organism>
<evidence type="ECO:0000313" key="2">
    <source>
        <dbReference type="Proteomes" id="UP000050525"/>
    </source>
</evidence>
<name>A0A151M6R0_ALLMI</name>
<dbReference type="EMBL" id="AKHW03006437">
    <property type="protein sequence ID" value="KYO20196.1"/>
    <property type="molecule type" value="Genomic_DNA"/>
</dbReference>
<dbReference type="AlphaFoldDB" id="A0A151M6R0"/>
<proteinExistence type="predicted"/>
<evidence type="ECO:0000313" key="1">
    <source>
        <dbReference type="EMBL" id="KYO20196.1"/>
    </source>
</evidence>
<reference evidence="1 2" key="1">
    <citation type="journal article" date="2012" name="Genome Biol.">
        <title>Sequencing three crocodilian genomes to illuminate the evolution of archosaurs and amniotes.</title>
        <authorList>
            <person name="St John J.A."/>
            <person name="Braun E.L."/>
            <person name="Isberg S.R."/>
            <person name="Miles L.G."/>
            <person name="Chong A.Y."/>
            <person name="Gongora J."/>
            <person name="Dalzell P."/>
            <person name="Moran C."/>
            <person name="Bed'hom B."/>
            <person name="Abzhanov A."/>
            <person name="Burgess S.C."/>
            <person name="Cooksey A.M."/>
            <person name="Castoe T.A."/>
            <person name="Crawford N.G."/>
            <person name="Densmore L.D."/>
            <person name="Drew J.C."/>
            <person name="Edwards S.V."/>
            <person name="Faircloth B.C."/>
            <person name="Fujita M.K."/>
            <person name="Greenwold M.J."/>
            <person name="Hoffmann F.G."/>
            <person name="Howard J.M."/>
            <person name="Iguchi T."/>
            <person name="Janes D.E."/>
            <person name="Khan S.Y."/>
            <person name="Kohno S."/>
            <person name="de Koning A.J."/>
            <person name="Lance S.L."/>
            <person name="McCarthy F.M."/>
            <person name="McCormack J.E."/>
            <person name="Merchant M.E."/>
            <person name="Peterson D.G."/>
            <person name="Pollock D.D."/>
            <person name="Pourmand N."/>
            <person name="Raney B.J."/>
            <person name="Roessler K.A."/>
            <person name="Sanford J.R."/>
            <person name="Sawyer R.H."/>
            <person name="Schmidt C.J."/>
            <person name="Triplett E.W."/>
            <person name="Tuberville T.D."/>
            <person name="Venegas-Anaya M."/>
            <person name="Howard J.T."/>
            <person name="Jarvis E.D."/>
            <person name="Guillette L.J.Jr."/>
            <person name="Glenn T.C."/>
            <person name="Green R.E."/>
            <person name="Ray D.A."/>
        </authorList>
    </citation>
    <scope>NUCLEOTIDE SEQUENCE [LARGE SCALE GENOMIC DNA]</scope>
    <source>
        <strain evidence="1">KSC_2009_1</strain>
    </source>
</reference>
<protein>
    <submittedName>
        <fullName evidence="1">Uncharacterized protein</fullName>
    </submittedName>
</protein>
<sequence>MSRDTSLHIVALLSLHIECQDTVMCHPITPEKRVAMAIMNLATPTSLCFVRNQFGMAPCMAGLAVYEVCQLLPDIVVNSFICLQNPREVVEGFKAMTFPNCVKKLSILNIDHCNILCEEKEEVITIS</sequence>